<feature type="domain" description="Bacterial alpha-L-rhamnosidase N-terminal" evidence="6">
    <location>
        <begin position="330"/>
        <end position="501"/>
    </location>
</feature>
<dbReference type="InterPro" id="IPR016007">
    <property type="entry name" value="Alpha_rhamnosid"/>
</dbReference>
<evidence type="ECO:0000256" key="2">
    <source>
        <dbReference type="ARBA" id="ARBA00012652"/>
    </source>
</evidence>
<dbReference type="InterPro" id="IPR008928">
    <property type="entry name" value="6-hairpin_glycosidase_sf"/>
</dbReference>
<dbReference type="InterPro" id="IPR013737">
    <property type="entry name" value="Bac_rhamnosid_N"/>
</dbReference>
<dbReference type="EMBL" id="GL883080">
    <property type="protein sequence ID" value="EGF89643.1"/>
    <property type="molecule type" value="Genomic_DNA"/>
</dbReference>
<organism evidence="9 10">
    <name type="scientific">Asticcacaulis biprosthecium C19</name>
    <dbReference type="NCBI Taxonomy" id="715226"/>
    <lineage>
        <taxon>Bacteria</taxon>
        <taxon>Pseudomonadati</taxon>
        <taxon>Pseudomonadota</taxon>
        <taxon>Alphaproteobacteria</taxon>
        <taxon>Caulobacterales</taxon>
        <taxon>Caulobacteraceae</taxon>
        <taxon>Asticcacaulis</taxon>
    </lineage>
</organism>
<dbReference type="RefSeq" id="WP_006274838.1">
    <property type="nucleotide sequence ID" value="NZ_GL883080.1"/>
</dbReference>
<dbReference type="InterPro" id="IPR035398">
    <property type="entry name" value="Bac_rhamnosid_C"/>
</dbReference>
<dbReference type="SUPFAM" id="SSF49785">
    <property type="entry name" value="Galactose-binding domain-like"/>
    <property type="match status" value="1"/>
</dbReference>
<dbReference type="InterPro" id="IPR035396">
    <property type="entry name" value="Bac_rhamnosid6H"/>
</dbReference>
<dbReference type="Proteomes" id="UP000006512">
    <property type="component" value="Unassembled WGS sequence"/>
</dbReference>
<accession>F4QSC3</accession>
<dbReference type="STRING" id="715226.ABI_40660"/>
<evidence type="ECO:0000259" key="5">
    <source>
        <dbReference type="Pfam" id="PF05592"/>
    </source>
</evidence>
<dbReference type="PANTHER" id="PTHR33307:SF6">
    <property type="entry name" value="ALPHA-RHAMNOSIDASE (EUROFUNG)-RELATED"/>
    <property type="match status" value="1"/>
</dbReference>
<evidence type="ECO:0000256" key="1">
    <source>
        <dbReference type="ARBA" id="ARBA00001445"/>
    </source>
</evidence>
<dbReference type="PANTHER" id="PTHR33307">
    <property type="entry name" value="ALPHA-RHAMNOSIDASE (EUROFUNG)"/>
    <property type="match status" value="1"/>
</dbReference>
<evidence type="ECO:0000259" key="7">
    <source>
        <dbReference type="Pfam" id="PF17389"/>
    </source>
</evidence>
<feature type="domain" description="Alpha-L-rhamnosidase six-hairpin glycosidase" evidence="7">
    <location>
        <begin position="615"/>
        <end position="957"/>
    </location>
</feature>
<sequence>MKLSRRGLMTAAALTSVATAAPALAQSGLVVRNLQANSLTNPLGLDDATVRLSWQLVSPQRKTMQTRYRVRVASSNEGLAGGQADLWDSGEVESDRCFDVTYAGKPLASRQRVFWDVLVTDNHGNSARSMPATWEMALLQPSDWSAKWIAAEDEGSRADREAGLTWVAGGRAPNQAPRQFRLKFNLAEAAETTLVTIANNSYRLWVDGKAVALPDDSAPRFGKSEVAESTVSLGKGDHVVAIEVKDPDGFLAMYQPENAMAILIRARFKDGRTQRFSSAGTRTALVADAGWMMPAFDDAAWSVAKTADYQMEALPGKGAYLLRKAFSADKPVARARLYASALGGYETWINGQRVGDALLTPESTDFRESVLYQTYDVTKLVKAGVENAIGAIVGDGWYGSYNAPAGRFAYGPPPLRYLAQLEITYTDGSHTTVGTDDSWRITPSPIVMSEIYNGETYDARKEIAGWSEGGLDATSWNAAGLAPLPAGTLKAQDSQPIRQTQTRPSNAITEPKPGVYVFDFGQNFAGWVRLIVRGQAGDTVTLKFAEYLLPSGEVDQANLRAAKCTDTYILKGGDHERWEPCFTYHGFRYVQVEGYPGTPNAKDVVGQVIHSDLPETGHLRIGNPVIQQLWQNTLWSQRSNFVGLPTDCPQRDERLGWMGDAGVFWDAAAFNMNVVAFTRRFMNDVRDAQTKDGAFPDFAPNAWDEAWGEHGASPGWSDAGVILPWTVWWRYGDTSVIDENWDAMTRYMRFLEVNNPDYLWLNKRGHDYADWVALDAKEPGDPTTPKDLVATAMWKMSLDMMTAMAQASGRAAEAAVYRATAEKVRTAYVKAFVRADGTVGNGSHTGYILSLKYNLVPTEQRATTAAHLVAEIKRRGMLLTTGFLGTPSSLDVLADAGYSDIVYNLLLRTEFPSWGYMVAKGATTIWERWNGDVGDVSMNSFNHYALGAVTGFVFRRIAGIDPVEPGFRRFRFAPVLDGRVKTGGGDYDSVLGRISTEWDQGEGGFSLKLTVPANAVAEVVLPGNSVTEGGKSLPREVKVLSRKDGKIALEVGSGEYMFVSK</sequence>
<dbReference type="InterPro" id="IPR008902">
    <property type="entry name" value="Rhamnosid_concanavalin"/>
</dbReference>
<dbReference type="HOGENOM" id="CLU_002926_3_0_5"/>
<evidence type="ECO:0000313" key="10">
    <source>
        <dbReference type="Proteomes" id="UP000006512"/>
    </source>
</evidence>
<dbReference type="Gene3D" id="1.50.10.10">
    <property type="match status" value="1"/>
</dbReference>
<dbReference type="GO" id="GO:0005975">
    <property type="term" value="P:carbohydrate metabolic process"/>
    <property type="evidence" value="ECO:0007669"/>
    <property type="project" value="InterPro"/>
</dbReference>
<keyword evidence="4" id="KW-0732">Signal</keyword>
<keyword evidence="10" id="KW-1185">Reference proteome</keyword>
<keyword evidence="9" id="KW-0326">Glycosidase</keyword>
<reference evidence="10" key="1">
    <citation type="submission" date="2011-03" db="EMBL/GenBank/DDBJ databases">
        <title>Draft genome sequence of Brevundimonas diminuta.</title>
        <authorList>
            <person name="Brown P.J.B."/>
            <person name="Buechlein A."/>
            <person name="Hemmerich C."/>
            <person name="Brun Y.V."/>
        </authorList>
    </citation>
    <scope>NUCLEOTIDE SEQUENCE [LARGE SCALE GENOMIC DNA]</scope>
    <source>
        <strain evidence="10">C19</strain>
    </source>
</reference>
<dbReference type="InterPro" id="IPR012341">
    <property type="entry name" value="6hp_glycosidase-like_sf"/>
</dbReference>
<dbReference type="InterPro" id="IPR008979">
    <property type="entry name" value="Galactose-bd-like_sf"/>
</dbReference>
<dbReference type="EC" id="3.2.1.40" evidence="2"/>
<name>F4QSC3_9CAUL</name>
<comment type="catalytic activity">
    <reaction evidence="1">
        <text>Hydrolysis of terminal non-reducing alpha-L-rhamnose residues in alpha-L-rhamnosides.</text>
        <dbReference type="EC" id="3.2.1.40"/>
    </reaction>
</comment>
<dbReference type="Pfam" id="PF05592">
    <property type="entry name" value="Bac_rhamnosid"/>
    <property type="match status" value="1"/>
</dbReference>
<dbReference type="InterPro" id="IPR013783">
    <property type="entry name" value="Ig-like_fold"/>
</dbReference>
<feature type="chain" id="PRO_5003314401" description="alpha-L-rhamnosidase" evidence="4">
    <location>
        <begin position="26"/>
        <end position="1061"/>
    </location>
</feature>
<feature type="domain" description="Alpha-L-rhamnosidase C-terminal" evidence="8">
    <location>
        <begin position="959"/>
        <end position="1029"/>
    </location>
</feature>
<dbReference type="PIRSF" id="PIRSF010631">
    <property type="entry name" value="A-rhamnsds"/>
    <property type="match status" value="1"/>
</dbReference>
<protein>
    <recommendedName>
        <fullName evidence="2">alpha-L-rhamnosidase</fullName>
        <ecNumber evidence="2">3.2.1.40</ecNumber>
    </recommendedName>
</protein>
<dbReference type="SUPFAM" id="SSF48208">
    <property type="entry name" value="Six-hairpin glycosidases"/>
    <property type="match status" value="1"/>
</dbReference>
<evidence type="ECO:0000256" key="3">
    <source>
        <dbReference type="ARBA" id="ARBA00022801"/>
    </source>
</evidence>
<dbReference type="GO" id="GO:0030596">
    <property type="term" value="F:alpha-L-rhamnosidase activity"/>
    <property type="evidence" value="ECO:0007669"/>
    <property type="project" value="UniProtKB-EC"/>
</dbReference>
<dbReference type="eggNOG" id="COG3408">
    <property type="taxonomic scope" value="Bacteria"/>
</dbReference>
<proteinExistence type="predicted"/>
<evidence type="ECO:0000259" key="8">
    <source>
        <dbReference type="Pfam" id="PF17390"/>
    </source>
</evidence>
<evidence type="ECO:0000256" key="4">
    <source>
        <dbReference type="SAM" id="SignalP"/>
    </source>
</evidence>
<dbReference type="Gene3D" id="2.60.420.10">
    <property type="entry name" value="Maltose phosphorylase, domain 3"/>
    <property type="match status" value="1"/>
</dbReference>
<dbReference type="AlphaFoldDB" id="F4QSC3"/>
<gene>
    <name evidence="9" type="ORF">ABI_40660</name>
</gene>
<dbReference type="Pfam" id="PF25788">
    <property type="entry name" value="Ig_Rha78A_N"/>
    <property type="match status" value="1"/>
</dbReference>
<feature type="domain" description="Alpha-L-rhamnosidase concanavalin-like" evidence="5">
    <location>
        <begin position="511"/>
        <end position="610"/>
    </location>
</feature>
<dbReference type="Gene3D" id="2.60.120.260">
    <property type="entry name" value="Galactose-binding domain-like"/>
    <property type="match status" value="3"/>
</dbReference>
<dbReference type="PROSITE" id="PS51318">
    <property type="entry name" value="TAT"/>
    <property type="match status" value="1"/>
</dbReference>
<dbReference type="Pfam" id="PF17390">
    <property type="entry name" value="Bac_rhamnosid_C"/>
    <property type="match status" value="1"/>
</dbReference>
<keyword evidence="3 9" id="KW-0378">Hydrolase</keyword>
<dbReference type="Pfam" id="PF17389">
    <property type="entry name" value="Bac_rhamnosid6H"/>
    <property type="match status" value="1"/>
</dbReference>
<evidence type="ECO:0000259" key="6">
    <source>
        <dbReference type="Pfam" id="PF08531"/>
    </source>
</evidence>
<feature type="signal peptide" evidence="4">
    <location>
        <begin position="1"/>
        <end position="25"/>
    </location>
</feature>
<dbReference type="InterPro" id="IPR006311">
    <property type="entry name" value="TAT_signal"/>
</dbReference>
<dbReference type="Pfam" id="PF08531">
    <property type="entry name" value="Bac_rhamnosid_N"/>
    <property type="match status" value="1"/>
</dbReference>
<evidence type="ECO:0000313" key="9">
    <source>
        <dbReference type="EMBL" id="EGF89643.1"/>
    </source>
</evidence>
<dbReference type="Gene3D" id="2.60.40.10">
    <property type="entry name" value="Immunoglobulins"/>
    <property type="match status" value="1"/>
</dbReference>